<proteinExistence type="predicted"/>
<protein>
    <submittedName>
        <fullName evidence="3">IS110 family transposase</fullName>
    </submittedName>
</protein>
<feature type="domain" description="Transposase IS116/IS110/IS902 C-terminal" evidence="2">
    <location>
        <begin position="273"/>
        <end position="357"/>
    </location>
</feature>
<dbReference type="InterPro" id="IPR047650">
    <property type="entry name" value="Transpos_IS110"/>
</dbReference>
<reference evidence="3 4" key="1">
    <citation type="submission" date="2020-05" db="EMBL/GenBank/DDBJ databases">
        <title>Aquincola sp. isolate from soil.</title>
        <authorList>
            <person name="Han J."/>
            <person name="Kim D.-U."/>
        </authorList>
    </citation>
    <scope>NUCLEOTIDE SEQUENCE [LARGE SCALE GENOMIC DNA]</scope>
    <source>
        <strain evidence="3 4">S2</strain>
    </source>
</reference>
<dbReference type="InterPro" id="IPR002525">
    <property type="entry name" value="Transp_IS110-like_N"/>
</dbReference>
<evidence type="ECO:0000313" key="4">
    <source>
        <dbReference type="Proteomes" id="UP000737171"/>
    </source>
</evidence>
<accession>A0ABX2EPE0</accession>
<dbReference type="RefSeq" id="WP_173129417.1">
    <property type="nucleotide sequence ID" value="NZ_JABRWJ010000008.1"/>
</dbReference>
<evidence type="ECO:0000259" key="2">
    <source>
        <dbReference type="Pfam" id="PF02371"/>
    </source>
</evidence>
<dbReference type="Pfam" id="PF01548">
    <property type="entry name" value="DEDD_Tnp_IS110"/>
    <property type="match status" value="1"/>
</dbReference>
<sequence length="409" mass="44917">MSSDACAGVFVGLDWAVYVHAVCVIDTAGKVLDRFEIAHDREGLTELVRRLSRFGSRLRIAIERPSGLIVDALVEAGHQVFPIRPNAVKASRPRYRSHGAKSDASDAYLLADLLRTDGHRWSALSPQSDAIRALRALVRARDDLIGARVALGNQLLATLQSFWPGAACVFADITSPIGLAFLKRFPSPAAAARLTEARMARFCCVTHYSGRRSPAELLTRLHSAAPGRTPVQTQDALAQVVRSLVAVLTPLVNQITELTRRIERFIESLPDGQIIMSFPRAGHVCAAQILAELGDVRERFPTLDRLAAEAGAVPVTYQSGKSKSVAFRWACNHRLRQAITCLADNSRHANAWARSLYTAARARGCDHPHAIRILARAWLRVIWRAWMDRKPYDPELHLGALKLASAQGG</sequence>
<organism evidence="3 4">
    <name type="scientific">Pseudaquabacterium terrae</name>
    <dbReference type="NCBI Taxonomy" id="2732868"/>
    <lineage>
        <taxon>Bacteria</taxon>
        <taxon>Pseudomonadati</taxon>
        <taxon>Pseudomonadota</taxon>
        <taxon>Betaproteobacteria</taxon>
        <taxon>Burkholderiales</taxon>
        <taxon>Sphaerotilaceae</taxon>
        <taxon>Pseudaquabacterium</taxon>
    </lineage>
</organism>
<dbReference type="InterPro" id="IPR003346">
    <property type="entry name" value="Transposase_20"/>
</dbReference>
<dbReference type="EMBL" id="JABRWJ010000008">
    <property type="protein sequence ID" value="NRF70417.1"/>
    <property type="molecule type" value="Genomic_DNA"/>
</dbReference>
<dbReference type="PANTHER" id="PTHR33055:SF3">
    <property type="entry name" value="PUTATIVE TRANSPOSASE FOR IS117-RELATED"/>
    <property type="match status" value="1"/>
</dbReference>
<dbReference type="PANTHER" id="PTHR33055">
    <property type="entry name" value="TRANSPOSASE FOR INSERTION SEQUENCE ELEMENT IS1111A"/>
    <property type="match status" value="1"/>
</dbReference>
<keyword evidence="4" id="KW-1185">Reference proteome</keyword>
<gene>
    <name evidence="3" type="ORF">HLB44_25760</name>
</gene>
<evidence type="ECO:0000259" key="1">
    <source>
        <dbReference type="Pfam" id="PF01548"/>
    </source>
</evidence>
<dbReference type="Pfam" id="PF02371">
    <property type="entry name" value="Transposase_20"/>
    <property type="match status" value="1"/>
</dbReference>
<comment type="caution">
    <text evidence="3">The sequence shown here is derived from an EMBL/GenBank/DDBJ whole genome shotgun (WGS) entry which is preliminary data.</text>
</comment>
<dbReference type="Proteomes" id="UP000737171">
    <property type="component" value="Unassembled WGS sequence"/>
</dbReference>
<dbReference type="NCBIfam" id="NF033542">
    <property type="entry name" value="transpos_IS110"/>
    <property type="match status" value="1"/>
</dbReference>
<name>A0ABX2EPE0_9BURK</name>
<feature type="domain" description="Transposase IS110-like N-terminal" evidence="1">
    <location>
        <begin position="11"/>
        <end position="164"/>
    </location>
</feature>
<evidence type="ECO:0000313" key="3">
    <source>
        <dbReference type="EMBL" id="NRF70417.1"/>
    </source>
</evidence>